<evidence type="ECO:0000313" key="2">
    <source>
        <dbReference type="EMBL" id="MBB5283678.1"/>
    </source>
</evidence>
<accession>A0A840TUF0</accession>
<dbReference type="PIRSF" id="PIRSF029347">
    <property type="entry name" value="RecF"/>
    <property type="match status" value="1"/>
</dbReference>
<dbReference type="PANTHER" id="PTHR40396:SF1">
    <property type="entry name" value="ATPASE AAA-TYPE CORE DOMAIN-CONTAINING PROTEIN"/>
    <property type="match status" value="1"/>
</dbReference>
<feature type="domain" description="ATPase AAA-type core" evidence="1">
    <location>
        <begin position="25"/>
        <end position="284"/>
    </location>
</feature>
<dbReference type="InterPro" id="IPR014555">
    <property type="entry name" value="RecF-like"/>
</dbReference>
<keyword evidence="3" id="KW-1185">Reference proteome</keyword>
<dbReference type="InterPro" id="IPR003959">
    <property type="entry name" value="ATPase_AAA_core"/>
</dbReference>
<dbReference type="InterPro" id="IPR027417">
    <property type="entry name" value="P-loop_NTPase"/>
</dbReference>
<dbReference type="RefSeq" id="WP_184173274.1">
    <property type="nucleotide sequence ID" value="NZ_JACHGF010000002.1"/>
</dbReference>
<evidence type="ECO:0000259" key="1">
    <source>
        <dbReference type="Pfam" id="PF13304"/>
    </source>
</evidence>
<dbReference type="PANTHER" id="PTHR40396">
    <property type="entry name" value="ATPASE-LIKE PROTEIN"/>
    <property type="match status" value="1"/>
</dbReference>
<proteinExistence type="predicted"/>
<comment type="caution">
    <text evidence="2">The sequence shown here is derived from an EMBL/GenBank/DDBJ whole genome shotgun (WGS) entry which is preliminary data.</text>
</comment>
<protein>
    <submittedName>
        <fullName evidence="2">Putative ATPase</fullName>
    </submittedName>
</protein>
<gene>
    <name evidence="2" type="ORF">HNQ92_001804</name>
</gene>
<reference evidence="2 3" key="1">
    <citation type="submission" date="2020-08" db="EMBL/GenBank/DDBJ databases">
        <title>Genomic Encyclopedia of Type Strains, Phase IV (KMG-IV): sequencing the most valuable type-strain genomes for metagenomic binning, comparative biology and taxonomic classification.</title>
        <authorList>
            <person name="Goeker M."/>
        </authorList>
    </citation>
    <scope>NUCLEOTIDE SEQUENCE [LARGE SCALE GENOMIC DNA]</scope>
    <source>
        <strain evidence="2 3">DSM 105074</strain>
    </source>
</reference>
<dbReference type="AlphaFoldDB" id="A0A840TUF0"/>
<dbReference type="EMBL" id="JACHGF010000002">
    <property type="protein sequence ID" value="MBB5283678.1"/>
    <property type="molecule type" value="Genomic_DNA"/>
</dbReference>
<sequence>MKIQKLHIKNFKSLVDLEIVEPNPFTVFVGANASGKSNIFEALEFNAFLPISYKAEPFEQFYRIFGSKEDLLSRGYSHAEIEITLTLDPVGSFIASYNFENKLTVGARLGKDHDLHNVAHSNINNFWIKNFSRIFIGNKKELKLHYKDDIGLSLDGSNLEKVLKRLLQDETKREEIVEYLRLLIPEFEHIEIHSDNIGGTDTLLLYEKGSNKPFSRNLISDGTYNILCLLTVVLQSDEPQFLCIEEPENGLTPYVIETFVELFRAKCEEQGHYIWLNTHSQTLVRQLKEEELILVSKQNGATQIKQLRKGDFYGLRADEAWLTNALGAGLPW</sequence>
<dbReference type="GO" id="GO:0016887">
    <property type="term" value="F:ATP hydrolysis activity"/>
    <property type="evidence" value="ECO:0007669"/>
    <property type="project" value="InterPro"/>
</dbReference>
<evidence type="ECO:0000313" key="3">
    <source>
        <dbReference type="Proteomes" id="UP000557307"/>
    </source>
</evidence>
<name>A0A840TUF0_9BACT</name>
<dbReference type="Gene3D" id="3.40.50.300">
    <property type="entry name" value="P-loop containing nucleotide triphosphate hydrolases"/>
    <property type="match status" value="1"/>
</dbReference>
<dbReference type="Proteomes" id="UP000557307">
    <property type="component" value="Unassembled WGS sequence"/>
</dbReference>
<dbReference type="GO" id="GO:0005524">
    <property type="term" value="F:ATP binding"/>
    <property type="evidence" value="ECO:0007669"/>
    <property type="project" value="InterPro"/>
</dbReference>
<dbReference type="SUPFAM" id="SSF52540">
    <property type="entry name" value="P-loop containing nucleoside triphosphate hydrolases"/>
    <property type="match status" value="1"/>
</dbReference>
<dbReference type="Pfam" id="PF13304">
    <property type="entry name" value="AAA_21"/>
    <property type="match status" value="1"/>
</dbReference>
<organism evidence="2 3">
    <name type="scientific">Rhabdobacter roseus</name>
    <dbReference type="NCBI Taxonomy" id="1655419"/>
    <lineage>
        <taxon>Bacteria</taxon>
        <taxon>Pseudomonadati</taxon>
        <taxon>Bacteroidota</taxon>
        <taxon>Cytophagia</taxon>
        <taxon>Cytophagales</taxon>
        <taxon>Cytophagaceae</taxon>
        <taxon>Rhabdobacter</taxon>
    </lineage>
</organism>